<evidence type="ECO:0000313" key="2">
    <source>
        <dbReference type="EMBL" id="AWK05697.1"/>
    </source>
</evidence>
<feature type="region of interest" description="Disordered" evidence="1">
    <location>
        <begin position="42"/>
        <end position="62"/>
    </location>
</feature>
<name>A0A2S1YNN0_9FLAO</name>
<accession>A0A2S1YNN0</accession>
<dbReference type="KEGG" id="fcr:HYN56_16195"/>
<protein>
    <submittedName>
        <fullName evidence="2">Uncharacterized protein</fullName>
    </submittedName>
</protein>
<proteinExistence type="predicted"/>
<dbReference type="OrthoDB" id="1366813at2"/>
<reference evidence="2 3" key="1">
    <citation type="submission" date="2018-05" db="EMBL/GenBank/DDBJ databases">
        <title>Genome sequencing of Flavobacterium sp. HYN0056.</title>
        <authorList>
            <person name="Yi H."/>
            <person name="Baek C."/>
        </authorList>
    </citation>
    <scope>NUCLEOTIDE SEQUENCE [LARGE SCALE GENOMIC DNA]</scope>
    <source>
        <strain evidence="2 3">HYN0056</strain>
    </source>
</reference>
<organism evidence="2 3">
    <name type="scientific">Flavobacterium crocinum</name>
    <dbReference type="NCBI Taxonomy" id="2183896"/>
    <lineage>
        <taxon>Bacteria</taxon>
        <taxon>Pseudomonadati</taxon>
        <taxon>Bacteroidota</taxon>
        <taxon>Flavobacteriia</taxon>
        <taxon>Flavobacteriales</taxon>
        <taxon>Flavobacteriaceae</taxon>
        <taxon>Flavobacterium</taxon>
    </lineage>
</organism>
<dbReference type="EMBL" id="CP029255">
    <property type="protein sequence ID" value="AWK05697.1"/>
    <property type="molecule type" value="Genomic_DNA"/>
</dbReference>
<evidence type="ECO:0000256" key="1">
    <source>
        <dbReference type="SAM" id="MobiDB-lite"/>
    </source>
</evidence>
<evidence type="ECO:0000313" key="3">
    <source>
        <dbReference type="Proteomes" id="UP000245250"/>
    </source>
</evidence>
<sequence>METPATIKTAKTFLCTTRVHKGENDELIFVKSYQGDWGHWDDKIEETNPESDTYELDHFETE</sequence>
<dbReference type="RefSeq" id="WP_109193132.1">
    <property type="nucleotide sequence ID" value="NZ_CP029255.1"/>
</dbReference>
<dbReference type="AlphaFoldDB" id="A0A2S1YNN0"/>
<keyword evidence="3" id="KW-1185">Reference proteome</keyword>
<gene>
    <name evidence="2" type="ORF">HYN56_16195</name>
</gene>
<dbReference type="Proteomes" id="UP000245250">
    <property type="component" value="Chromosome"/>
</dbReference>